<name>A0A8S5SBI6_9CAUD</name>
<sequence length="175" mass="20404">MKYGIFESRVELRKLPERLFDIVSLCENIGNPIKIYDSEVEALAELKKYHSDIINITNFTVFSTRRFFRCEVYFVAECEKINEDEGETIENLINGDGIETAPLEREISLSLAEFKVDGKTIKGSKLEGSYEPIYIATTPDDLQCYFKEAYPDEDIVYNIRNNEETYDEYELDEEE</sequence>
<reference evidence="1" key="1">
    <citation type="journal article" date="2021" name="Proc. Natl. Acad. Sci. U.S.A.">
        <title>A Catalog of Tens of Thousands of Viruses from Human Metagenomes Reveals Hidden Associations with Chronic Diseases.</title>
        <authorList>
            <person name="Tisza M.J."/>
            <person name="Buck C.B."/>
        </authorList>
    </citation>
    <scope>NUCLEOTIDE SEQUENCE</scope>
    <source>
        <strain evidence="1">CtgaY24</strain>
    </source>
</reference>
<accession>A0A8S5SBI6</accession>
<protein>
    <submittedName>
        <fullName evidence="1">Uncharacterized protein</fullName>
    </submittedName>
</protein>
<dbReference type="EMBL" id="BK032562">
    <property type="protein sequence ID" value="DAF48031.1"/>
    <property type="molecule type" value="Genomic_DNA"/>
</dbReference>
<proteinExistence type="predicted"/>
<evidence type="ECO:0000313" key="1">
    <source>
        <dbReference type="EMBL" id="DAF48031.1"/>
    </source>
</evidence>
<organism evidence="1">
    <name type="scientific">Siphoviridae sp. ctgaY24</name>
    <dbReference type="NCBI Taxonomy" id="2827911"/>
    <lineage>
        <taxon>Viruses</taxon>
        <taxon>Duplodnaviria</taxon>
        <taxon>Heunggongvirae</taxon>
        <taxon>Uroviricota</taxon>
        <taxon>Caudoviricetes</taxon>
    </lineage>
</organism>